<dbReference type="SUPFAM" id="SSF88659">
    <property type="entry name" value="Sigma3 and sigma4 domains of RNA polymerase sigma factors"/>
    <property type="match status" value="1"/>
</dbReference>
<dbReference type="PANTHER" id="PTHR43133">
    <property type="entry name" value="RNA POLYMERASE ECF-TYPE SIGMA FACTO"/>
    <property type="match status" value="1"/>
</dbReference>
<organism evidence="7 8">
    <name type="scientific">Actinopolyspora saharensis</name>
    <dbReference type="NCBI Taxonomy" id="995062"/>
    <lineage>
        <taxon>Bacteria</taxon>
        <taxon>Bacillati</taxon>
        <taxon>Actinomycetota</taxon>
        <taxon>Actinomycetes</taxon>
        <taxon>Actinopolysporales</taxon>
        <taxon>Actinopolysporaceae</taxon>
        <taxon>Actinopolyspora</taxon>
    </lineage>
</organism>
<evidence type="ECO:0000256" key="3">
    <source>
        <dbReference type="ARBA" id="ARBA00023082"/>
    </source>
</evidence>
<dbReference type="InterPro" id="IPR013249">
    <property type="entry name" value="RNA_pol_sigma70_r4_t2"/>
</dbReference>
<gene>
    <name evidence="7" type="ORF">SAMN04489718_2672</name>
</gene>
<dbReference type="Gene3D" id="1.10.1740.10">
    <property type="match status" value="1"/>
</dbReference>
<dbReference type="Proteomes" id="UP000199301">
    <property type="component" value="Unassembled WGS sequence"/>
</dbReference>
<dbReference type="GO" id="GO:0016987">
    <property type="term" value="F:sigma factor activity"/>
    <property type="evidence" value="ECO:0007669"/>
    <property type="project" value="UniProtKB-KW"/>
</dbReference>
<keyword evidence="8" id="KW-1185">Reference proteome</keyword>
<feature type="domain" description="RNA polymerase sigma factor 70 region 4 type 2" evidence="6">
    <location>
        <begin position="123"/>
        <end position="174"/>
    </location>
</feature>
<comment type="similarity">
    <text evidence="1">Belongs to the sigma-70 factor family. ECF subfamily.</text>
</comment>
<dbReference type="InterPro" id="IPR014284">
    <property type="entry name" value="RNA_pol_sigma-70_dom"/>
</dbReference>
<dbReference type="SUPFAM" id="SSF88946">
    <property type="entry name" value="Sigma2 domain of RNA polymerase sigma factors"/>
    <property type="match status" value="1"/>
</dbReference>
<dbReference type="Pfam" id="PF08281">
    <property type="entry name" value="Sigma70_r4_2"/>
    <property type="match status" value="1"/>
</dbReference>
<dbReference type="AlphaFoldDB" id="A0A1H1EU98"/>
<dbReference type="InterPro" id="IPR036388">
    <property type="entry name" value="WH-like_DNA-bd_sf"/>
</dbReference>
<reference evidence="8" key="1">
    <citation type="submission" date="2016-10" db="EMBL/GenBank/DDBJ databases">
        <authorList>
            <person name="Varghese N."/>
            <person name="Submissions S."/>
        </authorList>
    </citation>
    <scope>NUCLEOTIDE SEQUENCE [LARGE SCALE GENOMIC DNA]</scope>
    <source>
        <strain evidence="8">DSM 45459</strain>
    </source>
</reference>
<dbReference type="GO" id="GO:0006352">
    <property type="term" value="P:DNA-templated transcription initiation"/>
    <property type="evidence" value="ECO:0007669"/>
    <property type="project" value="InterPro"/>
</dbReference>
<dbReference type="Pfam" id="PF04542">
    <property type="entry name" value="Sigma70_r2"/>
    <property type="match status" value="1"/>
</dbReference>
<accession>A0A1H1EU98</accession>
<keyword evidence="4" id="KW-0804">Transcription</keyword>
<dbReference type="NCBIfam" id="TIGR02937">
    <property type="entry name" value="sigma70-ECF"/>
    <property type="match status" value="1"/>
</dbReference>
<evidence type="ECO:0000259" key="5">
    <source>
        <dbReference type="Pfam" id="PF04542"/>
    </source>
</evidence>
<evidence type="ECO:0000259" key="6">
    <source>
        <dbReference type="Pfam" id="PF08281"/>
    </source>
</evidence>
<protein>
    <submittedName>
        <fullName evidence="7">RNA polymerase sigma-70 factor, ECF subfamily</fullName>
    </submittedName>
</protein>
<dbReference type="InterPro" id="IPR013324">
    <property type="entry name" value="RNA_pol_sigma_r3/r4-like"/>
</dbReference>
<evidence type="ECO:0000256" key="4">
    <source>
        <dbReference type="ARBA" id="ARBA00023163"/>
    </source>
</evidence>
<dbReference type="PANTHER" id="PTHR43133:SF61">
    <property type="entry name" value="ECF RNA POLYMERASE SIGMA FACTOR SIGC"/>
    <property type="match status" value="1"/>
</dbReference>
<dbReference type="InterPro" id="IPR007627">
    <property type="entry name" value="RNA_pol_sigma70_r2"/>
</dbReference>
<evidence type="ECO:0000313" key="7">
    <source>
        <dbReference type="EMBL" id="SDQ91726.1"/>
    </source>
</evidence>
<dbReference type="InterPro" id="IPR039425">
    <property type="entry name" value="RNA_pol_sigma-70-like"/>
</dbReference>
<dbReference type="GO" id="GO:0003677">
    <property type="term" value="F:DNA binding"/>
    <property type="evidence" value="ECO:0007669"/>
    <property type="project" value="InterPro"/>
</dbReference>
<sequence length="189" mass="21383">MDRVLDDQELTRRAFAAKQGDTAAATAFVRGTQRQVWQLLRHLTDESSAEDLTQECYLRAFRSLSSYRGKAPARTWLLSIARKVAADHLRRRKRRPQRADHPDWQRAAELAQPRTPTLLDGYALRSALSALGPQRREAFVLTQVLGLSYAETAQVTGCRVGTVRSRVARAREDLAAQLREEESPQRTAE</sequence>
<dbReference type="STRING" id="995062.SAMN04489718_2672"/>
<feature type="domain" description="RNA polymerase sigma-70 region 2" evidence="5">
    <location>
        <begin position="29"/>
        <end position="95"/>
    </location>
</feature>
<dbReference type="Gene3D" id="1.10.10.10">
    <property type="entry name" value="Winged helix-like DNA-binding domain superfamily/Winged helix DNA-binding domain"/>
    <property type="match status" value="1"/>
</dbReference>
<proteinExistence type="inferred from homology"/>
<evidence type="ECO:0000256" key="2">
    <source>
        <dbReference type="ARBA" id="ARBA00023015"/>
    </source>
</evidence>
<keyword evidence="2" id="KW-0805">Transcription regulation</keyword>
<evidence type="ECO:0000313" key="8">
    <source>
        <dbReference type="Proteomes" id="UP000199301"/>
    </source>
</evidence>
<keyword evidence="3" id="KW-0731">Sigma factor</keyword>
<dbReference type="InterPro" id="IPR013325">
    <property type="entry name" value="RNA_pol_sigma_r2"/>
</dbReference>
<name>A0A1H1EU98_9ACTN</name>
<dbReference type="CDD" id="cd06171">
    <property type="entry name" value="Sigma70_r4"/>
    <property type="match status" value="1"/>
</dbReference>
<dbReference type="EMBL" id="FNKO01000002">
    <property type="protein sequence ID" value="SDQ91726.1"/>
    <property type="molecule type" value="Genomic_DNA"/>
</dbReference>
<evidence type="ECO:0000256" key="1">
    <source>
        <dbReference type="ARBA" id="ARBA00010641"/>
    </source>
</evidence>